<dbReference type="Proteomes" id="UP000031553">
    <property type="component" value="Unassembled WGS sequence"/>
</dbReference>
<evidence type="ECO:0000256" key="4">
    <source>
        <dbReference type="ARBA" id="ARBA00023033"/>
    </source>
</evidence>
<evidence type="ECO:0000256" key="2">
    <source>
        <dbReference type="ARBA" id="ARBA00022643"/>
    </source>
</evidence>
<keyword evidence="3" id="KW-0560">Oxidoreductase</keyword>
<evidence type="ECO:0000259" key="5">
    <source>
        <dbReference type="Pfam" id="PF00296"/>
    </source>
</evidence>
<dbReference type="GO" id="GO:0016705">
    <property type="term" value="F:oxidoreductase activity, acting on paired donors, with incorporation or reduction of molecular oxygen"/>
    <property type="evidence" value="ECO:0007669"/>
    <property type="project" value="InterPro"/>
</dbReference>
<feature type="domain" description="Luciferase-like" evidence="5">
    <location>
        <begin position="31"/>
        <end position="246"/>
    </location>
</feature>
<protein>
    <submittedName>
        <fullName evidence="6">Luciferase</fullName>
    </submittedName>
</protein>
<dbReference type="InterPro" id="IPR011251">
    <property type="entry name" value="Luciferase-like_dom"/>
</dbReference>
<gene>
    <name evidence="6" type="ORF">GLUCOINTEAF2_0202990</name>
</gene>
<dbReference type="GO" id="GO:0004497">
    <property type="term" value="F:monooxygenase activity"/>
    <property type="evidence" value="ECO:0007669"/>
    <property type="project" value="UniProtKB-KW"/>
</dbReference>
<dbReference type="RefSeq" id="WP_199858399.1">
    <property type="nucleotide sequence ID" value="NZ_JUFX02000212.1"/>
</dbReference>
<dbReference type="InterPro" id="IPR051260">
    <property type="entry name" value="Diverse_substr_monoxygenases"/>
</dbReference>
<evidence type="ECO:0000256" key="1">
    <source>
        <dbReference type="ARBA" id="ARBA00022630"/>
    </source>
</evidence>
<dbReference type="PANTHER" id="PTHR30011:SF16">
    <property type="entry name" value="C2H2 FINGER DOMAIN TRANSCRIPTION FACTOR (EUROFUNG)-RELATED"/>
    <property type="match status" value="1"/>
</dbReference>
<name>A0A0N0ME68_9PROT</name>
<keyword evidence="4" id="KW-0503">Monooxygenase</keyword>
<dbReference type="Gene3D" id="3.20.20.30">
    <property type="entry name" value="Luciferase-like domain"/>
    <property type="match status" value="1"/>
</dbReference>
<dbReference type="AlphaFoldDB" id="A0A0N0ME68"/>
<accession>A0A0N0ME68</accession>
<evidence type="ECO:0000313" key="7">
    <source>
        <dbReference type="Proteomes" id="UP000031553"/>
    </source>
</evidence>
<dbReference type="NCBIfam" id="TIGR03571">
    <property type="entry name" value="lucif_BA3436"/>
    <property type="match status" value="1"/>
</dbReference>
<keyword evidence="1" id="KW-0285">Flavoprotein</keyword>
<dbReference type="Pfam" id="PF00296">
    <property type="entry name" value="Bac_luciferase"/>
    <property type="match status" value="1"/>
</dbReference>
<proteinExistence type="predicted"/>
<keyword evidence="2" id="KW-0288">FMN</keyword>
<sequence>MVAIAEKMADTALVAPNGFRGFDRTFQTGRMTFGFIAPLESYPDGPAPSMRDHLAMARKADDAGFTAIWLRDVPFYDPTFGDLGQVFDPIAYAGFLAAATSRIAIGTAGIVLPLRDPLAIAKQATTLDHLTNNRFILGLSSGDRPVEYPAFGIDFKDRAERFRDAHALIRAVTEQDFPRHQSSHFGILDGSLDMLPKPVRDRLPIIAVGRAGQSVEWLAENMDGWIWHQSDFNRLGDVVDRWKAAIPEGAFKPYGYGTFFDLDRDPDAPLRAVRGLSIGRKALIELWKRQRDLGVNHVALNLKMARRPAIEMLDELGEHVLPLFNAD</sequence>
<dbReference type="SUPFAM" id="SSF51679">
    <property type="entry name" value="Bacterial luciferase-like"/>
    <property type="match status" value="1"/>
</dbReference>
<dbReference type="PANTHER" id="PTHR30011">
    <property type="entry name" value="ALKANESULFONATE MONOOXYGENASE-RELATED"/>
    <property type="match status" value="1"/>
</dbReference>
<dbReference type="InterPro" id="IPR020020">
    <property type="entry name" value="Luciferase-type_oxidoreductase"/>
</dbReference>
<reference evidence="6 7" key="1">
    <citation type="submission" date="2015-07" db="EMBL/GenBank/DDBJ databases">
        <title>Draft Genome Sequence of Komagataeibacter intermedius Strain AF2, Isolated from Kombucha Tea.</title>
        <authorList>
            <person name="Santos R.A."/>
            <person name="Berretta A.A."/>
            <person name="Barud H.S."/>
            <person name="Ribeiro S.J."/>
            <person name="Gonzalez-Garcia L.N."/>
            <person name="Zucchi T.D."/>
            <person name="Goldman G.H."/>
            <person name="Riano-Pachon D.M."/>
        </authorList>
    </citation>
    <scope>NUCLEOTIDE SEQUENCE [LARGE SCALE GENOMIC DNA]</scope>
    <source>
        <strain evidence="6 7">AF2</strain>
    </source>
</reference>
<organism evidence="6 7">
    <name type="scientific">Komagataeibacter intermedius AF2</name>
    <dbReference type="NCBI Taxonomy" id="1458464"/>
    <lineage>
        <taxon>Bacteria</taxon>
        <taxon>Pseudomonadati</taxon>
        <taxon>Pseudomonadota</taxon>
        <taxon>Alphaproteobacteria</taxon>
        <taxon>Acetobacterales</taxon>
        <taxon>Acetobacteraceae</taxon>
        <taxon>Komagataeibacter</taxon>
    </lineage>
</organism>
<evidence type="ECO:0000313" key="6">
    <source>
        <dbReference type="EMBL" id="KPH86136.1"/>
    </source>
</evidence>
<comment type="caution">
    <text evidence="6">The sequence shown here is derived from an EMBL/GenBank/DDBJ whole genome shotgun (WGS) entry which is preliminary data.</text>
</comment>
<dbReference type="InterPro" id="IPR036661">
    <property type="entry name" value="Luciferase-like_sf"/>
</dbReference>
<dbReference type="EMBL" id="JUFX02000212">
    <property type="protein sequence ID" value="KPH86136.1"/>
    <property type="molecule type" value="Genomic_DNA"/>
</dbReference>
<evidence type="ECO:0000256" key="3">
    <source>
        <dbReference type="ARBA" id="ARBA00023002"/>
    </source>
</evidence>